<keyword evidence="2" id="KW-1185">Reference proteome</keyword>
<protein>
    <submittedName>
        <fullName evidence="3">Uncharacterized protein LOC130509983</fullName>
    </submittedName>
</protein>
<reference evidence="2" key="1">
    <citation type="journal article" date="2019" name="Database">
        <title>The radish genome database (RadishGD): an integrated information resource for radish genomics.</title>
        <authorList>
            <person name="Yu H.J."/>
            <person name="Baek S."/>
            <person name="Lee Y.J."/>
            <person name="Cho A."/>
            <person name="Mun J.H."/>
        </authorList>
    </citation>
    <scope>NUCLEOTIDE SEQUENCE [LARGE SCALE GENOMIC DNA]</scope>
    <source>
        <strain evidence="2">cv. WK10039</strain>
    </source>
</reference>
<organism evidence="2 3">
    <name type="scientific">Raphanus sativus</name>
    <name type="common">Radish</name>
    <name type="synonym">Raphanus raphanistrum var. sativus</name>
    <dbReference type="NCBI Taxonomy" id="3726"/>
    <lineage>
        <taxon>Eukaryota</taxon>
        <taxon>Viridiplantae</taxon>
        <taxon>Streptophyta</taxon>
        <taxon>Embryophyta</taxon>
        <taxon>Tracheophyta</taxon>
        <taxon>Spermatophyta</taxon>
        <taxon>Magnoliopsida</taxon>
        <taxon>eudicotyledons</taxon>
        <taxon>Gunneridae</taxon>
        <taxon>Pentapetalae</taxon>
        <taxon>rosids</taxon>
        <taxon>malvids</taxon>
        <taxon>Brassicales</taxon>
        <taxon>Brassicaceae</taxon>
        <taxon>Brassiceae</taxon>
        <taxon>Raphanus</taxon>
    </lineage>
</organism>
<reference evidence="3" key="2">
    <citation type="submission" date="2025-08" db="UniProtKB">
        <authorList>
            <consortium name="RefSeq"/>
        </authorList>
    </citation>
    <scope>IDENTIFICATION</scope>
    <source>
        <tissue evidence="3">Leaf</tissue>
    </source>
</reference>
<evidence type="ECO:0000313" key="2">
    <source>
        <dbReference type="Proteomes" id="UP000504610"/>
    </source>
</evidence>
<evidence type="ECO:0000259" key="1">
    <source>
        <dbReference type="Pfam" id="PF14111"/>
    </source>
</evidence>
<dbReference type="RefSeq" id="XP_056862299.1">
    <property type="nucleotide sequence ID" value="XM_057006319.1"/>
</dbReference>
<dbReference type="Proteomes" id="UP000504610">
    <property type="component" value="Chromosome 3"/>
</dbReference>
<gene>
    <name evidence="3" type="primary">LOC130509983</name>
</gene>
<dbReference type="KEGG" id="rsz:130509983"/>
<dbReference type="InterPro" id="IPR025558">
    <property type="entry name" value="DUF4283"/>
</dbReference>
<dbReference type="OrthoDB" id="1097842at2759"/>
<dbReference type="PANTHER" id="PTHR31286">
    <property type="entry name" value="GLYCINE-RICH CELL WALL STRUCTURAL PROTEIN 1.8-LIKE"/>
    <property type="match status" value="1"/>
</dbReference>
<sequence length="214" mass="24700">MNSLKQISEYCVINGISQGLDIDLLPSQPPSLRRQHLCSTPPTLHMAENLHSAIQAMSLHDDDPIDLPDDPCSNVFDGNSLSILGRLLNPARQQMDKMIEDMPRVWRVYGRVRGIALSAEKFQFIFQREEDMITVLNDHPWTYYQWTMLLDRWIPSPPANFLSSVDVWVRIFHIPVNHYNIDTMNFLASKIGHVLEIAYDPKVSQKELYIRAQV</sequence>
<dbReference type="GeneID" id="130509983"/>
<evidence type="ECO:0000313" key="3">
    <source>
        <dbReference type="RefSeq" id="XP_056862299.1"/>
    </source>
</evidence>
<feature type="domain" description="DUF4283" evidence="1">
    <location>
        <begin position="80"/>
        <end position="155"/>
    </location>
</feature>
<accession>A0A9W3DEQ4</accession>
<name>A0A9W3DEQ4_RAPSA</name>
<dbReference type="InterPro" id="IPR040256">
    <property type="entry name" value="At4g02000-like"/>
</dbReference>
<dbReference type="PANTHER" id="PTHR31286:SF178">
    <property type="entry name" value="DUF4283 DOMAIN-CONTAINING PROTEIN"/>
    <property type="match status" value="1"/>
</dbReference>
<proteinExistence type="predicted"/>
<dbReference type="Pfam" id="PF14111">
    <property type="entry name" value="DUF4283"/>
    <property type="match status" value="1"/>
</dbReference>
<dbReference type="AlphaFoldDB" id="A0A9W3DEQ4"/>